<gene>
    <name evidence="12" type="ORF">PUR21_15750</name>
</gene>
<evidence type="ECO:0000256" key="4">
    <source>
        <dbReference type="ARBA" id="ARBA00022448"/>
    </source>
</evidence>
<dbReference type="InterPro" id="IPR001694">
    <property type="entry name" value="NADH_UbQ_OxRdtase_su1/FPO"/>
</dbReference>
<feature type="compositionally biased region" description="Low complexity" evidence="10">
    <location>
        <begin position="66"/>
        <end position="86"/>
    </location>
</feature>
<evidence type="ECO:0000256" key="1">
    <source>
        <dbReference type="ARBA" id="ARBA00004141"/>
    </source>
</evidence>
<evidence type="ECO:0000256" key="6">
    <source>
        <dbReference type="ARBA" id="ARBA00022692"/>
    </source>
</evidence>
<evidence type="ECO:0000256" key="8">
    <source>
        <dbReference type="ARBA" id="ARBA00023136"/>
    </source>
</evidence>
<keyword evidence="9" id="KW-0998">Cell outer membrane</keyword>
<dbReference type="PANTHER" id="PTHR30026">
    <property type="entry name" value="OUTER MEMBRANE PROTEIN TOLC"/>
    <property type="match status" value="1"/>
</dbReference>
<evidence type="ECO:0000256" key="3">
    <source>
        <dbReference type="ARBA" id="ARBA00007613"/>
    </source>
</evidence>
<dbReference type="InterPro" id="IPR003423">
    <property type="entry name" value="OMP_efflux"/>
</dbReference>
<feature type="transmembrane region" description="Helical" evidence="11">
    <location>
        <begin position="543"/>
        <end position="562"/>
    </location>
</feature>
<reference evidence="12 13" key="1">
    <citation type="journal article" date="2023" name="PLoS ONE">
        <title>Complete genome assembly of Hawai'i environmental nontuberculous mycobacteria reveals unexpected co-isolation with methylobacteria.</title>
        <authorList>
            <person name="Hendrix J."/>
            <person name="Epperson L.E."/>
            <person name="Tong E.I."/>
            <person name="Chan Y.L."/>
            <person name="Hasan N.A."/>
            <person name="Dawrs S.N."/>
            <person name="Norton G.J."/>
            <person name="Virdi R."/>
            <person name="Crooks J.L."/>
            <person name="Chan E.D."/>
            <person name="Honda J.R."/>
            <person name="Strong M."/>
        </authorList>
    </citation>
    <scope>NUCLEOTIDE SEQUENCE [LARGE SCALE GENOMIC DNA]</scope>
    <source>
        <strain evidence="12 13">NJH_HI01</strain>
    </source>
</reference>
<feature type="transmembrane region" description="Helical" evidence="11">
    <location>
        <begin position="477"/>
        <end position="496"/>
    </location>
</feature>
<dbReference type="RefSeq" id="WP_200671614.1">
    <property type="nucleotide sequence ID" value="NZ_JACWCW010000083.1"/>
</dbReference>
<feature type="transmembrane region" description="Helical" evidence="11">
    <location>
        <begin position="503"/>
        <end position="523"/>
    </location>
</feature>
<dbReference type="InterPro" id="IPR010130">
    <property type="entry name" value="T1SS_OMP_TolC"/>
</dbReference>
<evidence type="ECO:0000256" key="11">
    <source>
        <dbReference type="SAM" id="Phobius"/>
    </source>
</evidence>
<evidence type="ECO:0000256" key="5">
    <source>
        <dbReference type="ARBA" id="ARBA00022452"/>
    </source>
</evidence>
<keyword evidence="13" id="KW-1185">Reference proteome</keyword>
<evidence type="ECO:0000256" key="7">
    <source>
        <dbReference type="ARBA" id="ARBA00022989"/>
    </source>
</evidence>
<evidence type="ECO:0000256" key="2">
    <source>
        <dbReference type="ARBA" id="ARBA00004442"/>
    </source>
</evidence>
<dbReference type="Proteomes" id="UP001404845">
    <property type="component" value="Unassembled WGS sequence"/>
</dbReference>
<organism evidence="12 13">
    <name type="scientific">Methylorubrum rhodesianum</name>
    <dbReference type="NCBI Taxonomy" id="29427"/>
    <lineage>
        <taxon>Bacteria</taxon>
        <taxon>Pseudomonadati</taxon>
        <taxon>Pseudomonadota</taxon>
        <taxon>Alphaproteobacteria</taxon>
        <taxon>Hyphomicrobiales</taxon>
        <taxon>Methylobacteriaceae</taxon>
        <taxon>Methylorubrum</taxon>
    </lineage>
</organism>
<name>A0ABU9ZC99_9HYPH</name>
<dbReference type="Pfam" id="PF00146">
    <property type="entry name" value="NADHdh"/>
    <property type="match status" value="1"/>
</dbReference>
<comment type="similarity">
    <text evidence="3">Belongs to the outer membrane factor (OMF) (TC 1.B.17) family.</text>
</comment>
<protein>
    <submittedName>
        <fullName evidence="12">TolC family outer membrane protein</fullName>
    </submittedName>
</protein>
<evidence type="ECO:0000313" key="13">
    <source>
        <dbReference type="Proteomes" id="UP001404845"/>
    </source>
</evidence>
<proteinExistence type="inferred from homology"/>
<accession>A0ABU9ZC99</accession>
<dbReference type="SUPFAM" id="SSF56954">
    <property type="entry name" value="Outer membrane efflux proteins (OEP)"/>
    <property type="match status" value="1"/>
</dbReference>
<evidence type="ECO:0000256" key="9">
    <source>
        <dbReference type="ARBA" id="ARBA00023237"/>
    </source>
</evidence>
<dbReference type="NCBIfam" id="TIGR01844">
    <property type="entry name" value="type_I_sec_TolC"/>
    <property type="match status" value="1"/>
</dbReference>
<keyword evidence="4" id="KW-0813">Transport</keyword>
<keyword evidence="6 11" id="KW-0812">Transmembrane</keyword>
<keyword evidence="7 11" id="KW-1133">Transmembrane helix</keyword>
<comment type="subcellular location">
    <subcellularLocation>
        <location evidence="2">Cell outer membrane</location>
    </subcellularLocation>
    <subcellularLocation>
        <location evidence="1">Membrane</location>
        <topology evidence="1">Multi-pass membrane protein</topology>
    </subcellularLocation>
</comment>
<dbReference type="EMBL" id="JAQYXL010000001">
    <property type="protein sequence ID" value="MEN3229072.1"/>
    <property type="molecule type" value="Genomic_DNA"/>
</dbReference>
<keyword evidence="8 11" id="KW-0472">Membrane</keyword>
<evidence type="ECO:0000313" key="12">
    <source>
        <dbReference type="EMBL" id="MEN3229072.1"/>
    </source>
</evidence>
<dbReference type="PANTHER" id="PTHR30026:SF22">
    <property type="entry name" value="OUTER MEMBRANE EFFLUX PROTEIN"/>
    <property type="match status" value="1"/>
</dbReference>
<comment type="caution">
    <text evidence="12">The sequence shown here is derived from an EMBL/GenBank/DDBJ whole genome shotgun (WGS) entry which is preliminary data.</text>
</comment>
<evidence type="ECO:0000256" key="10">
    <source>
        <dbReference type="SAM" id="MobiDB-lite"/>
    </source>
</evidence>
<feature type="region of interest" description="Disordered" evidence="10">
    <location>
        <begin position="30"/>
        <end position="110"/>
    </location>
</feature>
<dbReference type="Gene3D" id="1.20.1600.10">
    <property type="entry name" value="Outer membrane efflux proteins (OEP)"/>
    <property type="match status" value="1"/>
</dbReference>
<dbReference type="Pfam" id="PF02321">
    <property type="entry name" value="OEP"/>
    <property type="match status" value="2"/>
</dbReference>
<sequence length="566" mass="59278">MPVPLIIDPEPAVFPGAAPRAGAFPLARAGQASALAAGRGRRAAEPRQGGTPEPSRGSDPAGPWSAAAVRPARAPRPAGSPGRAGAETSARPGAHGARRPSSPSPSARSRRTRAACSLCAALLLAGATGGARAETLEGALARAFRANPELNAARAGLRATDEEIVQARAGYRPTIRLDADIGVERQKGVEGGERFARTALPGGAGLTVNQTLFNGFQTDNNTRRAESTVLGQRESLRLTETTTLFSAVQSYMDVLQNTATLELNRNNVAVLQEQLRQTAFRFQVGALTRTDVAQAEARLALARSQVSAAESQLGASIGIYRRVIGVEPRQLSPGRPLDRPVPGNLDAAVEIGLKENPQIASALHAVDAAEAQVKVLEGRLYPQVGLTGQVAQRYDQEQPGDNGRTASIVGRITVPIYQGGSEYAQIRQAKELVGQTRLQVEFLRDQIRAAVVSAWGQLEAAKAQVIASQAQVQANEVALAGVLFVVAAVGAVLYLGGPSGPWLPGWAWMLAKTYALMALMLGLGRCVRPFSTAGMLALSWKVLIPAGLVNVLLVGGLILLGVGPRA</sequence>
<dbReference type="InterPro" id="IPR051906">
    <property type="entry name" value="TolC-like"/>
</dbReference>
<keyword evidence="5" id="KW-1134">Transmembrane beta strand</keyword>